<proteinExistence type="inferred from homology"/>
<name>A0A174CUJ3_9CLOT</name>
<accession>A0A174CUJ3</accession>
<evidence type="ECO:0000256" key="8">
    <source>
        <dbReference type="NCBIfam" id="TIGR00669"/>
    </source>
</evidence>
<keyword evidence="5 7" id="KW-0067">ATP-binding</keyword>
<evidence type="ECO:0000313" key="11">
    <source>
        <dbReference type="Proteomes" id="UP000095558"/>
    </source>
</evidence>
<gene>
    <name evidence="7 10" type="primary">asnA</name>
    <name evidence="10" type="ORF">ERS852470_01578</name>
</gene>
<dbReference type="GO" id="GO:0005829">
    <property type="term" value="C:cytosol"/>
    <property type="evidence" value="ECO:0007669"/>
    <property type="project" value="TreeGrafter"/>
</dbReference>
<dbReference type="UniPathway" id="UPA00134">
    <property type="reaction ID" value="UER00194"/>
</dbReference>
<evidence type="ECO:0000256" key="3">
    <source>
        <dbReference type="ARBA" id="ARBA00022605"/>
    </source>
</evidence>
<dbReference type="EC" id="6.3.1.1" evidence="7 8"/>
<evidence type="ECO:0000256" key="4">
    <source>
        <dbReference type="ARBA" id="ARBA00022741"/>
    </source>
</evidence>
<dbReference type="InterPro" id="IPR004618">
    <property type="entry name" value="AsnA"/>
</dbReference>
<dbReference type="PIRSF" id="PIRSF001555">
    <property type="entry name" value="Asp_ammon_ligase"/>
    <property type="match status" value="1"/>
</dbReference>
<dbReference type="AlphaFoldDB" id="A0A174CUJ3"/>
<evidence type="ECO:0000256" key="1">
    <source>
        <dbReference type="ARBA" id="ARBA00022490"/>
    </source>
</evidence>
<dbReference type="InterPro" id="IPR045864">
    <property type="entry name" value="aa-tRNA-synth_II/BPL/LPL"/>
</dbReference>
<dbReference type="GO" id="GO:0140096">
    <property type="term" value="F:catalytic activity, acting on a protein"/>
    <property type="evidence" value="ECO:0007669"/>
    <property type="project" value="UniProtKB-ARBA"/>
</dbReference>
<dbReference type="GO" id="GO:0070981">
    <property type="term" value="P:L-asparagine biosynthetic process"/>
    <property type="evidence" value="ECO:0007669"/>
    <property type="project" value="UniProtKB-UniRule"/>
</dbReference>
<dbReference type="Proteomes" id="UP000095558">
    <property type="component" value="Unassembled WGS sequence"/>
</dbReference>
<dbReference type="GeneID" id="83010908"/>
<evidence type="ECO:0000259" key="9">
    <source>
        <dbReference type="PROSITE" id="PS50862"/>
    </source>
</evidence>
<dbReference type="GO" id="GO:0005524">
    <property type="term" value="F:ATP binding"/>
    <property type="evidence" value="ECO:0007669"/>
    <property type="project" value="UniProtKB-UniRule"/>
</dbReference>
<dbReference type="GO" id="GO:0004071">
    <property type="term" value="F:aspartate-ammonia ligase activity"/>
    <property type="evidence" value="ECO:0007669"/>
    <property type="project" value="UniProtKB-UniRule"/>
</dbReference>
<dbReference type="HAMAP" id="MF_00555">
    <property type="entry name" value="AsnA"/>
    <property type="match status" value="1"/>
</dbReference>
<keyword evidence="4 7" id="KW-0547">Nucleotide-binding</keyword>
<evidence type="ECO:0000256" key="5">
    <source>
        <dbReference type="ARBA" id="ARBA00022840"/>
    </source>
</evidence>
<dbReference type="PANTHER" id="PTHR30073">
    <property type="entry name" value="ASPARTATE--AMMONIA LIGASE"/>
    <property type="match status" value="1"/>
</dbReference>
<dbReference type="RefSeq" id="WP_042395329.1">
    <property type="nucleotide sequence ID" value="NZ_CYZV01000015.1"/>
</dbReference>
<protein>
    <recommendedName>
        <fullName evidence="7 8">Aspartate--ammonia ligase</fullName>
        <ecNumber evidence="7 8">6.3.1.1</ecNumber>
    </recommendedName>
    <alternativeName>
        <fullName evidence="7">Asparagine synthetase A</fullName>
    </alternativeName>
</protein>
<evidence type="ECO:0000256" key="2">
    <source>
        <dbReference type="ARBA" id="ARBA00022598"/>
    </source>
</evidence>
<keyword evidence="6 7" id="KW-0061">Asparagine biosynthesis</keyword>
<comment type="catalytic activity">
    <reaction evidence="7">
        <text>L-aspartate + NH4(+) + ATP = L-asparagine + AMP + diphosphate + H(+)</text>
        <dbReference type="Rhea" id="RHEA:11372"/>
        <dbReference type="ChEBI" id="CHEBI:15378"/>
        <dbReference type="ChEBI" id="CHEBI:28938"/>
        <dbReference type="ChEBI" id="CHEBI:29991"/>
        <dbReference type="ChEBI" id="CHEBI:30616"/>
        <dbReference type="ChEBI" id="CHEBI:33019"/>
        <dbReference type="ChEBI" id="CHEBI:58048"/>
        <dbReference type="ChEBI" id="CHEBI:456215"/>
        <dbReference type="EC" id="6.3.1.1"/>
    </reaction>
</comment>
<dbReference type="InterPro" id="IPR006195">
    <property type="entry name" value="aa-tRNA-synth_II"/>
</dbReference>
<comment type="similarity">
    <text evidence="7">Belongs to the class-II aminoacyl-tRNA synthetase family. AsnA subfamily.</text>
</comment>
<dbReference type="PANTHER" id="PTHR30073:SF5">
    <property type="entry name" value="ASPARTATE--AMMONIA LIGASE"/>
    <property type="match status" value="1"/>
</dbReference>
<feature type="domain" description="Aminoacyl-transfer RNA synthetases class-II family profile" evidence="9">
    <location>
        <begin position="117"/>
        <end position="326"/>
    </location>
</feature>
<keyword evidence="1 7" id="KW-0963">Cytoplasm</keyword>
<dbReference type="EMBL" id="CYZV01000015">
    <property type="protein sequence ID" value="CUO15490.1"/>
    <property type="molecule type" value="Genomic_DNA"/>
</dbReference>
<keyword evidence="2 7" id="KW-0436">Ligase</keyword>
<dbReference type="NCBIfam" id="TIGR00669">
    <property type="entry name" value="asnA"/>
    <property type="match status" value="1"/>
</dbReference>
<dbReference type="SUPFAM" id="SSF55681">
    <property type="entry name" value="Class II aaRS and biotin synthetases"/>
    <property type="match status" value="1"/>
</dbReference>
<comment type="pathway">
    <text evidence="7">Amino-acid biosynthesis; L-asparagine biosynthesis; L-asparagine from L-aspartate (ammonia route): step 1/1.</text>
</comment>
<evidence type="ECO:0000313" key="10">
    <source>
        <dbReference type="EMBL" id="CUO15490.1"/>
    </source>
</evidence>
<dbReference type="GO" id="GO:0016740">
    <property type="term" value="F:transferase activity"/>
    <property type="evidence" value="ECO:0007669"/>
    <property type="project" value="UniProtKB-ARBA"/>
</dbReference>
<evidence type="ECO:0000256" key="7">
    <source>
        <dbReference type="HAMAP-Rule" id="MF_00555"/>
    </source>
</evidence>
<organism evidence="10 11">
    <name type="scientific">Clostridium disporicum</name>
    <dbReference type="NCBI Taxonomy" id="84024"/>
    <lineage>
        <taxon>Bacteria</taxon>
        <taxon>Bacillati</taxon>
        <taxon>Bacillota</taxon>
        <taxon>Clostridia</taxon>
        <taxon>Eubacteriales</taxon>
        <taxon>Clostridiaceae</taxon>
        <taxon>Clostridium</taxon>
    </lineage>
</organism>
<dbReference type="Gene3D" id="3.30.930.10">
    <property type="entry name" value="Bira Bifunctional Protein, Domain 2"/>
    <property type="match status" value="1"/>
</dbReference>
<keyword evidence="3 7" id="KW-0028">Amino-acid biosynthesis</keyword>
<comment type="subcellular location">
    <subcellularLocation>
        <location evidence="7">Cytoplasm</location>
    </subcellularLocation>
</comment>
<dbReference type="CDD" id="cd00645">
    <property type="entry name" value="AsnA"/>
    <property type="match status" value="1"/>
</dbReference>
<dbReference type="PROSITE" id="PS50862">
    <property type="entry name" value="AA_TRNA_LIGASE_II"/>
    <property type="match status" value="1"/>
</dbReference>
<dbReference type="Pfam" id="PF03590">
    <property type="entry name" value="AsnA"/>
    <property type="match status" value="1"/>
</dbReference>
<evidence type="ECO:0000256" key="6">
    <source>
        <dbReference type="ARBA" id="ARBA00022888"/>
    </source>
</evidence>
<dbReference type="OrthoDB" id="9766088at2"/>
<reference evidence="10 11" key="1">
    <citation type="submission" date="2015-09" db="EMBL/GenBank/DDBJ databases">
        <authorList>
            <consortium name="Pathogen Informatics"/>
        </authorList>
    </citation>
    <scope>NUCLEOTIDE SEQUENCE [LARGE SCALE GENOMIC DNA]</scope>
    <source>
        <strain evidence="10 11">2789STDY5834855</strain>
    </source>
</reference>
<sequence>MTKELKSKVFIPQNYKSKLSLIETEIAIKKVKDFFESNLAATLNLTRVSAPLFLENGSGLNDNLNGIERPVSFDMLAIKDSNLEIVHSLAKWKRFALHRYKFQPGSGLYTDMNAIRRDEELDNLHSIYVDQWDWEKVITKEERTTDTLKSTVRKIFSVFKATEDFVSTQYPSIEKILPQDITFVTAQELEDMYPELTAKERENAICKKHKAVFIQGIGDTLKSGEKHDGRSPDYDDWSLNGDILFYDPLFDSAIELSSMGIRVDKEALDYQLKKANCEDRRELPFHKALFEDKLPLTMGGGIGQSRICMFFLRKAHIGEVQASIWDNYTHEKCEEAGIELL</sequence>